<name>A0A8S5Q4L7_9CAUD</name>
<proteinExistence type="predicted"/>
<sequence>MKTCKDCLHFPFCENNTKFSPLVSSMLTLFPEVAKSCNLFKDRSEWVRLPVKIGDYLYTNISSRGLPLRTQNNPQKVEVVSIILLNSESMGDGLITVSYESKETYNFYFSNIGKTVFFTREEAEKMPKEREDNA</sequence>
<organism evidence="1">
    <name type="scientific">Siphoviridae sp. ct0uL16</name>
    <dbReference type="NCBI Taxonomy" id="2825299"/>
    <lineage>
        <taxon>Viruses</taxon>
        <taxon>Duplodnaviria</taxon>
        <taxon>Heunggongvirae</taxon>
        <taxon>Uroviricota</taxon>
        <taxon>Caudoviricetes</taxon>
    </lineage>
</organism>
<reference evidence="1" key="1">
    <citation type="journal article" date="2021" name="Proc. Natl. Acad. Sci. U.S.A.">
        <title>A Catalog of Tens of Thousands of Viruses from Human Metagenomes Reveals Hidden Associations with Chronic Diseases.</title>
        <authorList>
            <person name="Tisza M.J."/>
            <person name="Buck C.B."/>
        </authorList>
    </citation>
    <scope>NUCLEOTIDE SEQUENCE</scope>
    <source>
        <strain evidence="1">Ct0uL16</strain>
    </source>
</reference>
<dbReference type="EMBL" id="BK015578">
    <property type="protein sequence ID" value="DAE14278.1"/>
    <property type="molecule type" value="Genomic_DNA"/>
</dbReference>
<accession>A0A8S5Q4L7</accession>
<evidence type="ECO:0000313" key="1">
    <source>
        <dbReference type="EMBL" id="DAE14278.1"/>
    </source>
</evidence>
<protein>
    <submittedName>
        <fullName evidence="1">Uncharacterized protein</fullName>
    </submittedName>
</protein>